<dbReference type="RefSeq" id="XP_014169381.1">
    <property type="nucleotide sequence ID" value="XM_014313906.1"/>
</dbReference>
<organism evidence="2">
    <name type="scientific">Grosmannia clavigera (strain kw1407 / UAMH 11150)</name>
    <name type="common">Blue stain fungus</name>
    <name type="synonym">Graphiocladiella clavigera</name>
    <dbReference type="NCBI Taxonomy" id="655863"/>
    <lineage>
        <taxon>Eukaryota</taxon>
        <taxon>Fungi</taxon>
        <taxon>Dikarya</taxon>
        <taxon>Ascomycota</taxon>
        <taxon>Pezizomycotina</taxon>
        <taxon>Sordariomycetes</taxon>
        <taxon>Sordariomycetidae</taxon>
        <taxon>Ophiostomatales</taxon>
        <taxon>Ophiostomataceae</taxon>
        <taxon>Leptographium</taxon>
    </lineage>
</organism>
<dbReference type="EMBL" id="GL629807">
    <property type="protein sequence ID" value="EFW99966.1"/>
    <property type="molecule type" value="Genomic_DNA"/>
</dbReference>
<proteinExistence type="predicted"/>
<dbReference type="AlphaFoldDB" id="F0XR07"/>
<keyword evidence="2" id="KW-1185">Reference proteome</keyword>
<reference evidence="1 2" key="1">
    <citation type="journal article" date="2011" name="Proc. Natl. Acad. Sci. U.S.A.">
        <title>Genome and transcriptome analyses of the mountain pine beetle-fungal symbiont Grosmannia clavigera, a lodgepole pine pathogen.</title>
        <authorList>
            <person name="DiGuistini S."/>
            <person name="Wang Y."/>
            <person name="Liao N.Y."/>
            <person name="Taylor G."/>
            <person name="Tanguay P."/>
            <person name="Feau N."/>
            <person name="Henrissat B."/>
            <person name="Chan S.K."/>
            <person name="Hesse-Orce U."/>
            <person name="Alamouti S.M."/>
            <person name="Tsui C.K.M."/>
            <person name="Docking R.T."/>
            <person name="Levasseur A."/>
            <person name="Haridas S."/>
            <person name="Robertson G."/>
            <person name="Birol I."/>
            <person name="Holt R.A."/>
            <person name="Marra M.A."/>
            <person name="Hamelin R.C."/>
            <person name="Hirst M."/>
            <person name="Jones S.J.M."/>
            <person name="Bohlmann J."/>
            <person name="Breuil C."/>
        </authorList>
    </citation>
    <scope>NUCLEOTIDE SEQUENCE [LARGE SCALE GENOMIC DNA]</scope>
    <source>
        <strain evidence="2">kw1407 / UAMH 11150</strain>
    </source>
</reference>
<sequence>MSITPPRTRIWASRINSNTATSLTITERLFTTRPHRRLSLSSIIHTTSNIKQCHTIMPPLLRQPPPPLLFTTPTRYSWTRARWAHTMQYLGILATTRDNPIMERQDHHMPLWHRSIDP</sequence>
<gene>
    <name evidence="1" type="ORF">CMQ_284</name>
</gene>
<name>F0XR07_GROCL</name>
<dbReference type="GeneID" id="25975873"/>
<protein>
    <submittedName>
        <fullName evidence="1">Uncharacterized protein</fullName>
    </submittedName>
</protein>
<evidence type="ECO:0000313" key="1">
    <source>
        <dbReference type="EMBL" id="EFW99966.1"/>
    </source>
</evidence>
<dbReference type="InParanoid" id="F0XR07"/>
<dbReference type="Proteomes" id="UP000007796">
    <property type="component" value="Unassembled WGS sequence"/>
</dbReference>
<accession>F0XR07</accession>
<dbReference type="HOGENOM" id="CLU_2073416_0_0_1"/>
<evidence type="ECO:0000313" key="2">
    <source>
        <dbReference type="Proteomes" id="UP000007796"/>
    </source>
</evidence>